<accession>A0A8T4INV2</accession>
<feature type="domain" description="Carrier" evidence="3">
    <location>
        <begin position="4"/>
        <end position="79"/>
    </location>
</feature>
<evidence type="ECO:0000313" key="4">
    <source>
        <dbReference type="EMBL" id="MBR7672982.1"/>
    </source>
</evidence>
<comment type="caution">
    <text evidence="4">The sequence shown here is derived from an EMBL/GenBank/DDBJ whole genome shotgun (WGS) entry which is preliminary data.</text>
</comment>
<dbReference type="Proteomes" id="UP000675554">
    <property type="component" value="Unassembled WGS sequence"/>
</dbReference>
<name>A0A8T4INV2_9ACTN</name>
<evidence type="ECO:0000256" key="1">
    <source>
        <dbReference type="ARBA" id="ARBA00022450"/>
    </source>
</evidence>
<evidence type="ECO:0000259" key="3">
    <source>
        <dbReference type="PROSITE" id="PS50075"/>
    </source>
</evidence>
<dbReference type="EMBL" id="JAGSMN010000150">
    <property type="protein sequence ID" value="MBR7672982.1"/>
    <property type="molecule type" value="Genomic_DNA"/>
</dbReference>
<gene>
    <name evidence="4" type="ORF">KDA82_08130</name>
</gene>
<proteinExistence type="predicted"/>
<reference evidence="4" key="1">
    <citation type="submission" date="2021-04" db="EMBL/GenBank/DDBJ databases">
        <title>Sequencing of actinobacteria type strains.</title>
        <authorList>
            <person name="Nguyen G.-S."/>
            <person name="Wentzel A."/>
        </authorList>
    </citation>
    <scope>NUCLEOTIDE SEQUENCE</scope>
    <source>
        <strain evidence="4">DSM 42095</strain>
    </source>
</reference>
<dbReference type="InterPro" id="IPR036736">
    <property type="entry name" value="ACP-like_sf"/>
</dbReference>
<dbReference type="Pfam" id="PF00550">
    <property type="entry name" value="PP-binding"/>
    <property type="match status" value="1"/>
</dbReference>
<dbReference type="SUPFAM" id="SSF47336">
    <property type="entry name" value="ACP-like"/>
    <property type="match status" value="1"/>
</dbReference>
<dbReference type="AlphaFoldDB" id="A0A8T4INV2"/>
<keyword evidence="5" id="KW-1185">Reference proteome</keyword>
<dbReference type="InterPro" id="IPR009081">
    <property type="entry name" value="PP-bd_ACP"/>
</dbReference>
<keyword evidence="2" id="KW-0597">Phosphoprotein</keyword>
<organism evidence="4 5">
    <name type="scientific">Streptomyces daliensis</name>
    <dbReference type="NCBI Taxonomy" id="299421"/>
    <lineage>
        <taxon>Bacteria</taxon>
        <taxon>Bacillati</taxon>
        <taxon>Actinomycetota</taxon>
        <taxon>Actinomycetes</taxon>
        <taxon>Kitasatosporales</taxon>
        <taxon>Streptomycetaceae</taxon>
        <taxon>Streptomyces</taxon>
    </lineage>
</organism>
<dbReference type="PROSITE" id="PS50075">
    <property type="entry name" value="CARRIER"/>
    <property type="match status" value="1"/>
</dbReference>
<sequence length="83" mass="9307">MNYDDLRLILVEAAGSVEGVDLMSQEFIDTDLYQLGYDSLALMELATRIQQRFGVTISDDEVTELRTFRTILDRVNSSADATA</sequence>
<dbReference type="InterPro" id="IPR006162">
    <property type="entry name" value="Ppantetheine_attach_site"/>
</dbReference>
<evidence type="ECO:0000313" key="5">
    <source>
        <dbReference type="Proteomes" id="UP000675554"/>
    </source>
</evidence>
<protein>
    <submittedName>
        <fullName evidence="4">Acyl carrier protein</fullName>
    </submittedName>
</protein>
<dbReference type="Gene3D" id="1.10.1200.10">
    <property type="entry name" value="ACP-like"/>
    <property type="match status" value="1"/>
</dbReference>
<dbReference type="PROSITE" id="PS00012">
    <property type="entry name" value="PHOSPHOPANTETHEINE"/>
    <property type="match status" value="1"/>
</dbReference>
<evidence type="ECO:0000256" key="2">
    <source>
        <dbReference type="ARBA" id="ARBA00022553"/>
    </source>
</evidence>
<keyword evidence="1" id="KW-0596">Phosphopantetheine</keyword>